<keyword evidence="2 3" id="KW-0677">Repeat</keyword>
<dbReference type="Pfam" id="PF23569">
    <property type="entry name" value="NBD_SMAX1"/>
    <property type="match status" value="1"/>
</dbReference>
<keyword evidence="7" id="KW-1185">Reference proteome</keyword>
<dbReference type="PROSITE" id="PS51903">
    <property type="entry name" value="CLP_R"/>
    <property type="match status" value="1"/>
</dbReference>
<evidence type="ECO:0000313" key="7">
    <source>
        <dbReference type="Proteomes" id="UP001159364"/>
    </source>
</evidence>
<dbReference type="Gene3D" id="3.40.50.300">
    <property type="entry name" value="P-loop containing nucleotide triphosphate hydrolases"/>
    <property type="match status" value="1"/>
</dbReference>
<dbReference type="SUPFAM" id="SSF52540">
    <property type="entry name" value="P-loop containing nucleoside triphosphate hydrolases"/>
    <property type="match status" value="1"/>
</dbReference>
<reference evidence="6 7" key="1">
    <citation type="submission" date="2021-09" db="EMBL/GenBank/DDBJ databases">
        <title>Genomic insights and catalytic innovation underlie evolution of tropane alkaloids biosynthesis.</title>
        <authorList>
            <person name="Wang Y.-J."/>
            <person name="Tian T."/>
            <person name="Huang J.-P."/>
            <person name="Huang S.-X."/>
        </authorList>
    </citation>
    <scope>NUCLEOTIDE SEQUENCE [LARGE SCALE GENOMIC DNA]</scope>
    <source>
        <strain evidence="6">KIB-2018</strain>
        <tissue evidence="6">Leaf</tissue>
    </source>
</reference>
<evidence type="ECO:0000256" key="4">
    <source>
        <dbReference type="SAM" id="MobiDB-lite"/>
    </source>
</evidence>
<dbReference type="InterPro" id="IPR004176">
    <property type="entry name" value="Clp_R_N"/>
</dbReference>
<dbReference type="PANTHER" id="PTHR43572">
    <property type="entry name" value="CHAPERONE PROTEIN CLPD, CHLOROPLASTIC"/>
    <property type="match status" value="1"/>
</dbReference>
<dbReference type="InterPro" id="IPR051650">
    <property type="entry name" value="SL_signaling_regulator"/>
</dbReference>
<dbReference type="InterPro" id="IPR058680">
    <property type="entry name" value="NBD_SMAX1-like"/>
</dbReference>
<dbReference type="Gene3D" id="1.10.1780.10">
    <property type="entry name" value="Clp, N-terminal domain"/>
    <property type="match status" value="1"/>
</dbReference>
<dbReference type="InterPro" id="IPR027417">
    <property type="entry name" value="P-loop_NTPase"/>
</dbReference>
<dbReference type="Pfam" id="PF02861">
    <property type="entry name" value="Clp_N"/>
    <property type="match status" value="1"/>
</dbReference>
<gene>
    <name evidence="6" type="ORF">K2173_025086</name>
</gene>
<evidence type="ECO:0000256" key="2">
    <source>
        <dbReference type="ARBA" id="ARBA00022737"/>
    </source>
</evidence>
<evidence type="ECO:0000259" key="5">
    <source>
        <dbReference type="PROSITE" id="PS51903"/>
    </source>
</evidence>
<dbReference type="Proteomes" id="UP001159364">
    <property type="component" value="Linkage Group LG09"/>
</dbReference>
<name>A0AAV8SW99_9ROSI</name>
<evidence type="ECO:0000256" key="1">
    <source>
        <dbReference type="ARBA" id="ARBA00008675"/>
    </source>
</evidence>
<protein>
    <recommendedName>
        <fullName evidence="5">Clp R domain-containing protein</fullName>
    </recommendedName>
</protein>
<dbReference type="AlphaFoldDB" id="A0AAV8SW99"/>
<feature type="compositionally biased region" description="Low complexity" evidence="4">
    <location>
        <begin position="584"/>
        <end position="596"/>
    </location>
</feature>
<evidence type="ECO:0000256" key="3">
    <source>
        <dbReference type="PROSITE-ProRule" id="PRU01251"/>
    </source>
</evidence>
<accession>A0AAV8SW99</accession>
<organism evidence="6 7">
    <name type="scientific">Erythroxylum novogranatense</name>
    <dbReference type="NCBI Taxonomy" id="1862640"/>
    <lineage>
        <taxon>Eukaryota</taxon>
        <taxon>Viridiplantae</taxon>
        <taxon>Streptophyta</taxon>
        <taxon>Embryophyta</taxon>
        <taxon>Tracheophyta</taxon>
        <taxon>Spermatophyta</taxon>
        <taxon>Magnoliopsida</taxon>
        <taxon>eudicotyledons</taxon>
        <taxon>Gunneridae</taxon>
        <taxon>Pentapetalae</taxon>
        <taxon>rosids</taxon>
        <taxon>fabids</taxon>
        <taxon>Malpighiales</taxon>
        <taxon>Erythroxylaceae</taxon>
        <taxon>Erythroxylum</taxon>
    </lineage>
</organism>
<feature type="region of interest" description="Disordered" evidence="4">
    <location>
        <begin position="578"/>
        <end position="600"/>
    </location>
</feature>
<dbReference type="SUPFAM" id="SSF81923">
    <property type="entry name" value="Double Clp-N motif"/>
    <property type="match status" value="1"/>
</dbReference>
<feature type="domain" description="Clp R" evidence="5">
    <location>
        <begin position="8"/>
        <end position="172"/>
    </location>
</feature>
<evidence type="ECO:0000313" key="6">
    <source>
        <dbReference type="EMBL" id="KAJ8756274.1"/>
    </source>
</evidence>
<dbReference type="EMBL" id="JAIWQS010000009">
    <property type="protein sequence ID" value="KAJ8756274.1"/>
    <property type="molecule type" value="Genomic_DNA"/>
</dbReference>
<proteinExistence type="inferred from homology"/>
<comment type="caution">
    <text evidence="6">The sequence shown here is derived from an EMBL/GenBank/DDBJ whole genome shotgun (WGS) entry which is preliminary data.</text>
</comment>
<sequence>MRAGIYSVQQALTAEAVSIVKQAVSLARRRGHAQVTPLHVASSMLASCSSLLRRACLQSHSHPLQCKALELCFNVALNRLPASTSSALLGPHSSYPSFSNALVAAFKRAQAHQRRGSIENQQQPILALKVEIEQLIISILDDPSVSRVMREAGFSSTHVKNKIEQTVSMETSCNQTSTPSSLSKESTKTNIVANHKSQSSSFSQFGVPLVSKQFEQARNEEVTSVLNTMMNKKRNVVFTSESLSNAESVVRGVMDRLERGKAPGDLMSVRFITLPLLSLRNLSKEELEQKLIELRCIVKSYMRIGVVLYLGDLKWVGEFWSTYGEQRRSYYSTVEHIILELKQFVSGIGETGRLWLMGIATFQTYMKCKAGHPSLETLWQLHPLTVPVGSLSLSLNLDSENNAHFESKNKDFTCQAAESRVDTQLSWWKESSVNYSKDFLSLTGNSIKNKELQAANSITISSISSLPAWLRQHKEEIRSRDDIEDNKESLNVADVCKKWNPFCDSVDKQHPPTYPEETIKFASSPPSPISTPSHERKTNLSDVHLSWPEIFEQKHLSKENRIWTAEYSDESSNLLIDTKPDLLSNPNSSPNSASSSEAVDDDLENLQSFKELNADNLQILCSELEKRVPWQKGIIPGIATTILECRSGSKQRKTRWNNQENDHKEETWLFFLGVDAEGKKKIARDIARLVFGSQSNFVSIGLSNSSPSKRVDSDDDDHLKANKRTREELGFNYYERFGLALNQNPHRVFFMEDVDQVDYSSQKSMKEAIESGRVRVGDGDGDGDGDGETVPLKDAIIIFSCKSFKSELRAFSPPPPCRKQKPCHNENNEEEFEEKSLLIVPALDLNIAIEEEGDNGAEYHSVSDNDILGSVDRQIVFKIQEL</sequence>
<comment type="similarity">
    <text evidence="1">Belongs to the ClpA/ClpB family.</text>
</comment>
<dbReference type="InterPro" id="IPR036628">
    <property type="entry name" value="Clp_N_dom_sf"/>
</dbReference>
<dbReference type="PANTHER" id="PTHR43572:SF7">
    <property type="entry name" value="CLP R DOMAIN-CONTAINING PROTEIN"/>
    <property type="match status" value="1"/>
</dbReference>